<feature type="domain" description="HTH marR-type" evidence="4">
    <location>
        <begin position="3"/>
        <end position="141"/>
    </location>
</feature>
<keyword evidence="2" id="KW-0238">DNA-binding</keyword>
<dbReference type="Gene3D" id="1.10.10.10">
    <property type="entry name" value="Winged helix-like DNA-binding domain superfamily/Winged helix DNA-binding domain"/>
    <property type="match status" value="1"/>
</dbReference>
<dbReference type="GeneID" id="70580820"/>
<evidence type="ECO:0000313" key="5">
    <source>
        <dbReference type="EMBL" id="BCL58668.1"/>
    </source>
</evidence>
<dbReference type="GO" id="GO:0003677">
    <property type="term" value="F:DNA binding"/>
    <property type="evidence" value="ECO:0007669"/>
    <property type="project" value="UniProtKB-KW"/>
</dbReference>
<dbReference type="GO" id="GO:0003700">
    <property type="term" value="F:DNA-binding transcription factor activity"/>
    <property type="evidence" value="ECO:0007669"/>
    <property type="project" value="InterPro"/>
</dbReference>
<dbReference type="InterPro" id="IPR036388">
    <property type="entry name" value="WH-like_DNA-bd_sf"/>
</dbReference>
<keyword evidence="1" id="KW-0805">Transcription regulation</keyword>
<organism evidence="5 6">
    <name type="scientific">Faecalibacillus intestinalis</name>
    <dbReference type="NCBI Taxonomy" id="1982626"/>
    <lineage>
        <taxon>Bacteria</taxon>
        <taxon>Bacillati</taxon>
        <taxon>Bacillota</taxon>
        <taxon>Erysipelotrichia</taxon>
        <taxon>Erysipelotrichales</taxon>
        <taxon>Coprobacillaceae</taxon>
        <taxon>Faecalibacillus</taxon>
    </lineage>
</organism>
<dbReference type="InterPro" id="IPR000835">
    <property type="entry name" value="HTH_MarR-typ"/>
</dbReference>
<dbReference type="KEGG" id="fit:Fi14EGH31_23800"/>
<name>A0A7I8E1M4_9FIRM</name>
<evidence type="ECO:0000256" key="2">
    <source>
        <dbReference type="ARBA" id="ARBA00023125"/>
    </source>
</evidence>
<dbReference type="EMBL" id="AP024085">
    <property type="protein sequence ID" value="BCL58668.1"/>
    <property type="molecule type" value="Genomic_DNA"/>
</dbReference>
<dbReference type="InterPro" id="IPR036390">
    <property type="entry name" value="WH_DNA-bd_sf"/>
</dbReference>
<sequence>MYRDPIGHRIKTINNLMRKAMDKKVGRRPDRATLMHCWIIGFVQDREDSGLDTFPKDIEKEFSINRSTTSEMLKLMCKKGMIEREEVEYDARLKKIVLTESSRNHNRQIEENLKEMHQKLVKDLSEEEINTFIKIADKLINNIKEDL</sequence>
<keyword evidence="3" id="KW-0804">Transcription</keyword>
<dbReference type="PRINTS" id="PR00598">
    <property type="entry name" value="HTHMARR"/>
</dbReference>
<gene>
    <name evidence="5" type="ORF">Fi14EGH31_23800</name>
</gene>
<protein>
    <submittedName>
        <fullName evidence="5">MarR family transcriptional regulator</fullName>
    </submittedName>
</protein>
<reference evidence="6" key="1">
    <citation type="submission" date="2020-09" db="EMBL/GenBank/DDBJ databases">
        <title>Complete genome sequencing of Faecalibacillus intestinalis strain 14EGH31.</title>
        <authorList>
            <person name="Sakamoto M."/>
            <person name="Murakami T."/>
            <person name="Mori H."/>
        </authorList>
    </citation>
    <scope>NUCLEOTIDE SEQUENCE [LARGE SCALE GENOMIC DNA]</scope>
    <source>
        <strain evidence="6">14EGH31</strain>
    </source>
</reference>
<evidence type="ECO:0000313" key="6">
    <source>
        <dbReference type="Proteomes" id="UP000593842"/>
    </source>
</evidence>
<dbReference type="Pfam" id="PF12802">
    <property type="entry name" value="MarR_2"/>
    <property type="match status" value="1"/>
</dbReference>
<dbReference type="RefSeq" id="WP_200764871.1">
    <property type="nucleotide sequence ID" value="NZ_AP024085.1"/>
</dbReference>
<dbReference type="SUPFAM" id="SSF46785">
    <property type="entry name" value="Winged helix' DNA-binding domain"/>
    <property type="match status" value="1"/>
</dbReference>
<evidence type="ECO:0000259" key="4">
    <source>
        <dbReference type="PROSITE" id="PS50995"/>
    </source>
</evidence>
<dbReference type="PROSITE" id="PS50995">
    <property type="entry name" value="HTH_MARR_2"/>
    <property type="match status" value="1"/>
</dbReference>
<accession>A0A7I8E1M4</accession>
<dbReference type="PANTHER" id="PTHR42756">
    <property type="entry name" value="TRANSCRIPTIONAL REGULATOR, MARR"/>
    <property type="match status" value="1"/>
</dbReference>
<evidence type="ECO:0000256" key="1">
    <source>
        <dbReference type="ARBA" id="ARBA00023015"/>
    </source>
</evidence>
<dbReference type="PANTHER" id="PTHR42756:SF1">
    <property type="entry name" value="TRANSCRIPTIONAL REPRESSOR OF EMRAB OPERON"/>
    <property type="match status" value="1"/>
</dbReference>
<dbReference type="Proteomes" id="UP000593842">
    <property type="component" value="Chromosome"/>
</dbReference>
<dbReference type="SMART" id="SM00347">
    <property type="entry name" value="HTH_MARR"/>
    <property type="match status" value="1"/>
</dbReference>
<evidence type="ECO:0000256" key="3">
    <source>
        <dbReference type="ARBA" id="ARBA00023163"/>
    </source>
</evidence>
<proteinExistence type="predicted"/>
<dbReference type="AlphaFoldDB" id="A0A7I8E1M4"/>